<organism evidence="3">
    <name type="scientific">Anguilla anguilla</name>
    <name type="common">European freshwater eel</name>
    <name type="synonym">Muraena anguilla</name>
    <dbReference type="NCBI Taxonomy" id="7936"/>
    <lineage>
        <taxon>Eukaryota</taxon>
        <taxon>Metazoa</taxon>
        <taxon>Chordata</taxon>
        <taxon>Craniata</taxon>
        <taxon>Vertebrata</taxon>
        <taxon>Euteleostomi</taxon>
        <taxon>Actinopterygii</taxon>
        <taxon>Neopterygii</taxon>
        <taxon>Teleostei</taxon>
        <taxon>Anguilliformes</taxon>
        <taxon>Anguillidae</taxon>
        <taxon>Anguilla</taxon>
    </lineage>
</organism>
<accession>A0A0E9WGP3</accession>
<reference evidence="3" key="1">
    <citation type="submission" date="2014-11" db="EMBL/GenBank/DDBJ databases">
        <authorList>
            <person name="Amaro Gonzalez C."/>
        </authorList>
    </citation>
    <scope>NUCLEOTIDE SEQUENCE</scope>
</reference>
<evidence type="ECO:0000256" key="2">
    <source>
        <dbReference type="SAM" id="Phobius"/>
    </source>
</evidence>
<dbReference type="AlphaFoldDB" id="A0A0E9WGP3"/>
<protein>
    <submittedName>
        <fullName evidence="3">Uncharacterized protein</fullName>
    </submittedName>
</protein>
<sequence length="54" mass="5936">MFGKQHPRFTSPPSKKKSQLETTGLAPPLFLAFFFLLAPLDCGGCPALFLAFFC</sequence>
<feature type="transmembrane region" description="Helical" evidence="2">
    <location>
        <begin position="29"/>
        <end position="53"/>
    </location>
</feature>
<evidence type="ECO:0000256" key="1">
    <source>
        <dbReference type="SAM" id="MobiDB-lite"/>
    </source>
</evidence>
<feature type="region of interest" description="Disordered" evidence="1">
    <location>
        <begin position="1"/>
        <end position="20"/>
    </location>
</feature>
<keyword evidence="2" id="KW-0472">Membrane</keyword>
<name>A0A0E9WGP3_ANGAN</name>
<proteinExistence type="predicted"/>
<reference evidence="3" key="2">
    <citation type="journal article" date="2015" name="Fish Shellfish Immunol.">
        <title>Early steps in the European eel (Anguilla anguilla)-Vibrio vulnificus interaction in the gills: Role of the RtxA13 toxin.</title>
        <authorList>
            <person name="Callol A."/>
            <person name="Pajuelo D."/>
            <person name="Ebbesson L."/>
            <person name="Teles M."/>
            <person name="MacKenzie S."/>
            <person name="Amaro C."/>
        </authorList>
    </citation>
    <scope>NUCLEOTIDE SEQUENCE</scope>
</reference>
<dbReference type="EMBL" id="GBXM01019045">
    <property type="protein sequence ID" value="JAH89532.1"/>
    <property type="molecule type" value="Transcribed_RNA"/>
</dbReference>
<keyword evidence="2" id="KW-0812">Transmembrane</keyword>
<keyword evidence="2" id="KW-1133">Transmembrane helix</keyword>
<evidence type="ECO:0000313" key="3">
    <source>
        <dbReference type="EMBL" id="JAH89532.1"/>
    </source>
</evidence>